<feature type="transmembrane region" description="Helical" evidence="1">
    <location>
        <begin position="7"/>
        <end position="25"/>
    </location>
</feature>
<keyword evidence="3" id="KW-1185">Reference proteome</keyword>
<keyword evidence="1" id="KW-0812">Transmembrane</keyword>
<reference evidence="2 3" key="1">
    <citation type="submission" date="2019-07" db="EMBL/GenBank/DDBJ databases">
        <title>Draft genome for Aliikangiella sp. M105.</title>
        <authorList>
            <person name="Wang G."/>
        </authorList>
    </citation>
    <scope>NUCLEOTIDE SEQUENCE [LARGE SCALE GENOMIC DNA]</scope>
    <source>
        <strain evidence="2 3">M105</strain>
    </source>
</reference>
<accession>A0A545U8L3</accession>
<evidence type="ECO:0000313" key="2">
    <source>
        <dbReference type="EMBL" id="TQV85805.1"/>
    </source>
</evidence>
<gene>
    <name evidence="2" type="ORF">FLL46_17930</name>
</gene>
<proteinExistence type="predicted"/>
<dbReference type="EMBL" id="VIKS01000011">
    <property type="protein sequence ID" value="TQV85805.1"/>
    <property type="molecule type" value="Genomic_DNA"/>
</dbReference>
<evidence type="ECO:0000313" key="3">
    <source>
        <dbReference type="Proteomes" id="UP000315439"/>
    </source>
</evidence>
<keyword evidence="1" id="KW-1133">Transmembrane helix</keyword>
<evidence type="ECO:0000256" key="1">
    <source>
        <dbReference type="SAM" id="Phobius"/>
    </source>
</evidence>
<organism evidence="2 3">
    <name type="scientific">Aliikangiella coralliicola</name>
    <dbReference type="NCBI Taxonomy" id="2592383"/>
    <lineage>
        <taxon>Bacteria</taxon>
        <taxon>Pseudomonadati</taxon>
        <taxon>Pseudomonadota</taxon>
        <taxon>Gammaproteobacteria</taxon>
        <taxon>Oceanospirillales</taxon>
        <taxon>Pleioneaceae</taxon>
        <taxon>Aliikangiella</taxon>
    </lineage>
</organism>
<protein>
    <submittedName>
        <fullName evidence="2">Uncharacterized protein</fullName>
    </submittedName>
</protein>
<dbReference type="Proteomes" id="UP000315439">
    <property type="component" value="Unassembled WGS sequence"/>
</dbReference>
<name>A0A545U8L3_9GAMM</name>
<dbReference type="AlphaFoldDB" id="A0A545U8L3"/>
<keyword evidence="1" id="KW-0472">Membrane</keyword>
<dbReference type="RefSeq" id="WP_142932724.1">
    <property type="nucleotide sequence ID" value="NZ_ML660167.1"/>
</dbReference>
<sequence>MKSGDKSLIFTVIVFGIFMCVFFIATETDAIRTVKDFFNQPDSSAKAHKQKITYYQWSEKGKMVIDTRPPEDGVDYISFEADRKLKSSTNHIDHALIAKAEKYREGVLQENKRGSRDDNQTPVEAASFVEELLSQQQGEAAQCVGLENWLTDISGSLKFDEERTKEFCELLEKRMSSLEQIGCKQTLKRFESSICG</sequence>
<comment type="caution">
    <text evidence="2">The sequence shown here is derived from an EMBL/GenBank/DDBJ whole genome shotgun (WGS) entry which is preliminary data.</text>
</comment>